<feature type="compositionally biased region" description="Basic and acidic residues" evidence="1">
    <location>
        <begin position="33"/>
        <end position="64"/>
    </location>
</feature>
<feature type="region of interest" description="Disordered" evidence="1">
    <location>
        <begin position="1"/>
        <end position="95"/>
    </location>
</feature>
<dbReference type="RefSeq" id="XP_014145360.1">
    <property type="nucleotide sequence ID" value="XM_014289885.1"/>
</dbReference>
<protein>
    <submittedName>
        <fullName evidence="2">Uncharacterized protein</fullName>
    </submittedName>
</protein>
<reference evidence="2 3" key="1">
    <citation type="submission" date="2011-02" db="EMBL/GenBank/DDBJ databases">
        <title>The Genome Sequence of Sphaeroforma arctica JP610.</title>
        <authorList>
            <consortium name="The Broad Institute Genome Sequencing Platform"/>
            <person name="Russ C."/>
            <person name="Cuomo C."/>
            <person name="Young S.K."/>
            <person name="Zeng Q."/>
            <person name="Gargeya S."/>
            <person name="Alvarado L."/>
            <person name="Berlin A."/>
            <person name="Chapman S.B."/>
            <person name="Chen Z."/>
            <person name="Freedman E."/>
            <person name="Gellesch M."/>
            <person name="Goldberg J."/>
            <person name="Griggs A."/>
            <person name="Gujja S."/>
            <person name="Heilman E."/>
            <person name="Heiman D."/>
            <person name="Howarth C."/>
            <person name="Mehta T."/>
            <person name="Neiman D."/>
            <person name="Pearson M."/>
            <person name="Roberts A."/>
            <person name="Saif S."/>
            <person name="Shea T."/>
            <person name="Shenoy N."/>
            <person name="Sisk P."/>
            <person name="Stolte C."/>
            <person name="Sykes S."/>
            <person name="White J."/>
            <person name="Yandava C."/>
            <person name="Burger G."/>
            <person name="Gray M.W."/>
            <person name="Holland P.W.H."/>
            <person name="King N."/>
            <person name="Lang F.B.F."/>
            <person name="Roger A.J."/>
            <person name="Ruiz-Trillo I."/>
            <person name="Haas B."/>
            <person name="Nusbaum C."/>
            <person name="Birren B."/>
        </authorList>
    </citation>
    <scope>NUCLEOTIDE SEQUENCE [LARGE SCALE GENOMIC DNA]</scope>
    <source>
        <strain evidence="2 3">JP610</strain>
    </source>
</reference>
<evidence type="ECO:0000256" key="1">
    <source>
        <dbReference type="SAM" id="MobiDB-lite"/>
    </source>
</evidence>
<evidence type="ECO:0000313" key="3">
    <source>
        <dbReference type="Proteomes" id="UP000054560"/>
    </source>
</evidence>
<feature type="compositionally biased region" description="Polar residues" evidence="1">
    <location>
        <begin position="1"/>
        <end position="14"/>
    </location>
</feature>
<organism evidence="2 3">
    <name type="scientific">Sphaeroforma arctica JP610</name>
    <dbReference type="NCBI Taxonomy" id="667725"/>
    <lineage>
        <taxon>Eukaryota</taxon>
        <taxon>Ichthyosporea</taxon>
        <taxon>Ichthyophonida</taxon>
        <taxon>Sphaeroforma</taxon>
    </lineage>
</organism>
<proteinExistence type="predicted"/>
<keyword evidence="3" id="KW-1185">Reference proteome</keyword>
<dbReference type="Proteomes" id="UP000054560">
    <property type="component" value="Unassembled WGS sequence"/>
</dbReference>
<dbReference type="GeneID" id="25916505"/>
<dbReference type="EMBL" id="KQ248765">
    <property type="protein sequence ID" value="KNC71458.1"/>
    <property type="molecule type" value="Genomic_DNA"/>
</dbReference>
<evidence type="ECO:0000313" key="2">
    <source>
        <dbReference type="EMBL" id="KNC71458.1"/>
    </source>
</evidence>
<sequence>MGKRSNSLPRTPSEVNDEHRDLLGQMDRQMSYSEKDGTRTGSRAFRDEKVVHRDGDRHSVEPGRRNSGFMRQNSNGTVDEEDHATALEVGNSQAGLTRDVSYKAAKRSYRAQVR</sequence>
<gene>
    <name evidence="2" type="ORF">SARC_16001</name>
</gene>
<name>A0A0L0F5J8_9EUKA</name>
<accession>A0A0L0F5J8</accession>
<dbReference type="AlphaFoldDB" id="A0A0L0F5J8"/>
<feature type="non-terminal residue" evidence="2">
    <location>
        <position position="114"/>
    </location>
</feature>